<gene>
    <name evidence="5" type="ORF">GFB56_19505</name>
</gene>
<protein>
    <submittedName>
        <fullName evidence="5">SMP-30/gluconolactonase/LRE family protein</fullName>
    </submittedName>
</protein>
<dbReference type="RefSeq" id="WP_057216428.1">
    <property type="nucleotide sequence ID" value="NZ_CP083374.1"/>
</dbReference>
<sequence length="298" mass="32408">MGVEVDVVLAAKNVVGESAVWDEREHALCWVDIVGKSIHRLRPNSGKHEKWNFHDLVTSIGLRKDGGAIVGLRKSIALWDFGGQLRAIAEVESELPRNRLNEGVVGPDGAFWVGTMQDNIGLDGTPQAITAKTGRLYRYAGGELCSVSDDHFGITNTLIWTEDDRLITADTEDNTIYSYALDNKSWSLHDRRTILSGFSRGLPDGSCVDAEGFIWNCRVAGGGCVVRFTPSGIIDRIVDLPCSWPTSCAFGGPGLETLFVTSARFTMTDAHLADNPYEGAVFGMRAGVCGQPTNRFGQ</sequence>
<comment type="similarity">
    <text evidence="1">Belongs to the SMP-30/CGR1 family.</text>
</comment>
<name>A0AAW4FNU1_9HYPH</name>
<evidence type="ECO:0000313" key="6">
    <source>
        <dbReference type="Proteomes" id="UP000744980"/>
    </source>
</evidence>
<evidence type="ECO:0000256" key="3">
    <source>
        <dbReference type="PIRSR" id="PIRSR605511-2"/>
    </source>
</evidence>
<dbReference type="InterPro" id="IPR005511">
    <property type="entry name" value="SMP-30"/>
</dbReference>
<feature type="binding site" evidence="3">
    <location>
        <position position="204"/>
    </location>
    <ligand>
        <name>a divalent metal cation</name>
        <dbReference type="ChEBI" id="CHEBI:60240"/>
    </ligand>
</feature>
<dbReference type="PANTHER" id="PTHR10907:SF47">
    <property type="entry name" value="REGUCALCIN"/>
    <property type="match status" value="1"/>
</dbReference>
<dbReference type="GO" id="GO:0005509">
    <property type="term" value="F:calcium ion binding"/>
    <property type="evidence" value="ECO:0007669"/>
    <property type="project" value="TreeGrafter"/>
</dbReference>
<reference evidence="5 6" key="1">
    <citation type="submission" date="2020-01" db="EMBL/GenBank/DDBJ databases">
        <title>Draft genome assembly of Ensifer adhaerens T173.</title>
        <authorList>
            <person name="Craig J.E."/>
            <person name="Stinchcombe J.R."/>
        </authorList>
    </citation>
    <scope>NUCLEOTIDE SEQUENCE [LARGE SCALE GENOMIC DNA]</scope>
    <source>
        <strain evidence="5 6">T173</strain>
    </source>
</reference>
<dbReference type="AlphaFoldDB" id="A0AAW4FNU1"/>
<dbReference type="GO" id="GO:0004341">
    <property type="term" value="F:gluconolactonase activity"/>
    <property type="evidence" value="ECO:0007669"/>
    <property type="project" value="TreeGrafter"/>
</dbReference>
<dbReference type="Proteomes" id="UP000744980">
    <property type="component" value="Unassembled WGS sequence"/>
</dbReference>
<dbReference type="Gene3D" id="2.120.10.30">
    <property type="entry name" value="TolB, C-terminal domain"/>
    <property type="match status" value="1"/>
</dbReference>
<dbReference type="EMBL" id="WXFA01000012">
    <property type="protein sequence ID" value="MBM3092970.1"/>
    <property type="molecule type" value="Genomic_DNA"/>
</dbReference>
<comment type="cofactor">
    <cofactor evidence="3">
        <name>Zn(2+)</name>
        <dbReference type="ChEBI" id="CHEBI:29105"/>
    </cofactor>
    <text evidence="3">Binds 1 divalent metal cation per subunit.</text>
</comment>
<evidence type="ECO:0000313" key="5">
    <source>
        <dbReference type="EMBL" id="MBM3092970.1"/>
    </source>
</evidence>
<dbReference type="InterPro" id="IPR011042">
    <property type="entry name" value="6-blade_b-propeller_TolB-like"/>
</dbReference>
<feature type="binding site" evidence="3">
    <location>
        <position position="17"/>
    </location>
    <ligand>
        <name>a divalent metal cation</name>
        <dbReference type="ChEBI" id="CHEBI:60240"/>
    </ligand>
</feature>
<proteinExistence type="inferred from homology"/>
<organism evidence="5 6">
    <name type="scientific">Ensifer canadensis</name>
    <dbReference type="NCBI Taxonomy" id="555315"/>
    <lineage>
        <taxon>Bacteria</taxon>
        <taxon>Pseudomonadati</taxon>
        <taxon>Pseudomonadota</taxon>
        <taxon>Alphaproteobacteria</taxon>
        <taxon>Hyphomicrobiales</taxon>
        <taxon>Rhizobiaceae</taxon>
        <taxon>Sinorhizobium/Ensifer group</taxon>
        <taxon>Ensifer</taxon>
    </lineage>
</organism>
<evidence type="ECO:0000256" key="2">
    <source>
        <dbReference type="PIRSR" id="PIRSR605511-1"/>
    </source>
</evidence>
<dbReference type="Pfam" id="PF08450">
    <property type="entry name" value="SGL"/>
    <property type="match status" value="1"/>
</dbReference>
<dbReference type="GO" id="GO:0019853">
    <property type="term" value="P:L-ascorbic acid biosynthetic process"/>
    <property type="evidence" value="ECO:0007669"/>
    <property type="project" value="TreeGrafter"/>
</dbReference>
<feature type="binding site" evidence="3">
    <location>
        <position position="101"/>
    </location>
    <ligand>
        <name>substrate</name>
    </ligand>
</feature>
<evidence type="ECO:0000256" key="1">
    <source>
        <dbReference type="ARBA" id="ARBA00008853"/>
    </source>
</evidence>
<dbReference type="PANTHER" id="PTHR10907">
    <property type="entry name" value="REGUCALCIN"/>
    <property type="match status" value="1"/>
</dbReference>
<keyword evidence="3" id="KW-0862">Zinc</keyword>
<accession>A0AAW4FNU1</accession>
<dbReference type="SUPFAM" id="SSF63829">
    <property type="entry name" value="Calcium-dependent phosphotriesterase"/>
    <property type="match status" value="1"/>
</dbReference>
<feature type="domain" description="SMP-30/Gluconolactonase/LRE-like region" evidence="4">
    <location>
        <begin position="15"/>
        <end position="264"/>
    </location>
</feature>
<dbReference type="InterPro" id="IPR013658">
    <property type="entry name" value="SGL"/>
</dbReference>
<feature type="binding site" evidence="3">
    <location>
        <position position="99"/>
    </location>
    <ligand>
        <name>substrate</name>
    </ligand>
</feature>
<dbReference type="PRINTS" id="PR01790">
    <property type="entry name" value="SMP30FAMILY"/>
</dbReference>
<evidence type="ECO:0000259" key="4">
    <source>
        <dbReference type="Pfam" id="PF08450"/>
    </source>
</evidence>
<keyword evidence="6" id="KW-1185">Reference proteome</keyword>
<comment type="caution">
    <text evidence="5">The sequence shown here is derived from an EMBL/GenBank/DDBJ whole genome shotgun (WGS) entry which is preliminary data.</text>
</comment>
<feature type="binding site" evidence="3">
    <location>
        <position position="156"/>
    </location>
    <ligand>
        <name>a divalent metal cation</name>
        <dbReference type="ChEBI" id="CHEBI:60240"/>
    </ligand>
</feature>
<keyword evidence="3" id="KW-0479">Metal-binding</keyword>
<feature type="active site" description="Proton donor/acceptor" evidence="2">
    <location>
        <position position="204"/>
    </location>
</feature>